<dbReference type="InterPro" id="IPR013783">
    <property type="entry name" value="Ig-like_fold"/>
</dbReference>
<feature type="chain" id="PRO_5007824128" description="Bacterial Ig domain-containing protein" evidence="1">
    <location>
        <begin position="26"/>
        <end position="774"/>
    </location>
</feature>
<accession>A0A161J7J7</accession>
<keyword evidence="4" id="KW-1185">Reference proteome</keyword>
<dbReference type="RefSeq" id="WP_066398815.1">
    <property type="nucleotide sequence ID" value="NZ_CP015378.1"/>
</dbReference>
<feature type="domain" description="Bacterial Ig" evidence="2">
    <location>
        <begin position="609"/>
        <end position="689"/>
    </location>
</feature>
<evidence type="ECO:0000313" key="4">
    <source>
        <dbReference type="Proteomes" id="UP000076623"/>
    </source>
</evidence>
<protein>
    <recommendedName>
        <fullName evidence="2">Bacterial Ig domain-containing protein</fullName>
    </recommendedName>
</protein>
<dbReference type="InterPro" id="IPR041498">
    <property type="entry name" value="Big_6"/>
</dbReference>
<evidence type="ECO:0000259" key="2">
    <source>
        <dbReference type="Pfam" id="PF17936"/>
    </source>
</evidence>
<dbReference type="EMBL" id="CP015378">
    <property type="protein sequence ID" value="ANC78919.1"/>
    <property type="molecule type" value="Genomic_DNA"/>
</dbReference>
<organism evidence="3 4">
    <name type="scientific">Fictibacillus phosphorivorans</name>
    <dbReference type="NCBI Taxonomy" id="1221500"/>
    <lineage>
        <taxon>Bacteria</taxon>
        <taxon>Bacillati</taxon>
        <taxon>Bacillota</taxon>
        <taxon>Bacilli</taxon>
        <taxon>Bacillales</taxon>
        <taxon>Fictibacillaceae</taxon>
        <taxon>Fictibacillus</taxon>
    </lineage>
</organism>
<dbReference type="Proteomes" id="UP000076623">
    <property type="component" value="Chromosome"/>
</dbReference>
<proteinExistence type="predicted"/>
<dbReference type="KEGG" id="fpn:ABE65_019780"/>
<dbReference type="AlphaFoldDB" id="A0A161J7J7"/>
<evidence type="ECO:0000256" key="1">
    <source>
        <dbReference type="SAM" id="SignalP"/>
    </source>
</evidence>
<dbReference type="STRING" id="1221500.ABE65_019780"/>
<feature type="signal peptide" evidence="1">
    <location>
        <begin position="1"/>
        <end position="25"/>
    </location>
</feature>
<keyword evidence="1" id="KW-0732">Signal</keyword>
<feature type="domain" description="Bacterial Ig" evidence="2">
    <location>
        <begin position="692"/>
        <end position="769"/>
    </location>
</feature>
<sequence>MKRKLGSLFLMVVLVFSIFPFTSFANDDFPRYESLLVSSQQAKINERVGFDLYAPDSAYFMLEARLTYQSPQGEEHVIELSGPDHWKGQFTATSLEEVGTWQLQSIYLYDDSYNSSTFTREQIEQPEDYDFTILNEVQEVDVTAPTVDAITFEKEQVQAGDFTKVTVTASDDTEVEWITLGLYNTTGRGNNHVTDFIKTEDGTFEATWWIPQFTDPGEWRVDWIYAGDAAGNQYNWDDYMGEYPTFFDTIQVMNDNPDNTAPMVSSIQFVNESVEAGKDNTIQLVAEDDVSGINFLSVELRNEMGQRLYIDGIYPNEEGSWSADFVVPSYIKNSTLKVWNVYTQDNAGNVDHQFYEEEYPVGFDTFLVVNDNDDVNAPMIESVTFEKNSMVTEDSNTVRVAASDDSSGIESIEIHMTSPTGKGETSTALFPNDEGIFIGEFTIPPYTEPGEWRVSKIIAKDFAGNVLENMYSAENYPNTFDTFSVENTEFDFTPPTINKVIFQTPEVKGNEEVKLTIYAEDSQTVPAYIEIELVSPSGTQMLKGSSDYLDESGLMHTTIPIPNDAEYGDWFVKHIKVIDLAGNEANYSYSSEDYPAEFGKLFVNNDKIAPSIPFVNEVSDNTTIITGNAEPLSTITVLAGGELLAKGQATKDGTFTIEIPSQKVGTLLTISSADAAGNESKVVTITVSDKTAPKAPTVVKVTKEMIAGMAEPQSAVTVTDQVGNVIGSSKADEKGSFVVRFIKQKNHAILFSNATDAAENKSDMVEIYIKEARK</sequence>
<dbReference type="Gene3D" id="2.60.40.10">
    <property type="entry name" value="Immunoglobulins"/>
    <property type="match status" value="2"/>
</dbReference>
<dbReference type="Pfam" id="PF17936">
    <property type="entry name" value="Big_6"/>
    <property type="match status" value="2"/>
</dbReference>
<gene>
    <name evidence="3" type="ORF">ABE65_019780</name>
</gene>
<evidence type="ECO:0000313" key="3">
    <source>
        <dbReference type="EMBL" id="ANC78919.1"/>
    </source>
</evidence>
<name>A0A161J7J7_9BACL</name>
<reference evidence="3 4" key="1">
    <citation type="submission" date="2016-04" db="EMBL/GenBank/DDBJ databases">
        <title>Complete genome sequence of Fictibacillus phosphorivorans G25-29, a strain toxic to nematodes.</title>
        <authorList>
            <person name="Zheng Z."/>
        </authorList>
    </citation>
    <scope>NUCLEOTIDE SEQUENCE [LARGE SCALE GENOMIC DNA]</scope>
    <source>
        <strain evidence="3 4">G25-29</strain>
    </source>
</reference>